<comment type="caution">
    <text evidence="2">The sequence shown here is derived from an EMBL/GenBank/DDBJ whole genome shotgun (WGS) entry which is preliminary data.</text>
</comment>
<accession>A0AAJ0BZP0</accession>
<proteinExistence type="predicted"/>
<evidence type="ECO:0000256" key="1">
    <source>
        <dbReference type="SAM" id="MobiDB-lite"/>
    </source>
</evidence>
<feature type="region of interest" description="Disordered" evidence="1">
    <location>
        <begin position="16"/>
        <end position="71"/>
    </location>
</feature>
<organism evidence="2 3">
    <name type="scientific">Phialemonium atrogriseum</name>
    <dbReference type="NCBI Taxonomy" id="1093897"/>
    <lineage>
        <taxon>Eukaryota</taxon>
        <taxon>Fungi</taxon>
        <taxon>Dikarya</taxon>
        <taxon>Ascomycota</taxon>
        <taxon>Pezizomycotina</taxon>
        <taxon>Sordariomycetes</taxon>
        <taxon>Sordariomycetidae</taxon>
        <taxon>Cephalothecales</taxon>
        <taxon>Cephalothecaceae</taxon>
        <taxon>Phialemonium</taxon>
    </lineage>
</organism>
<evidence type="ECO:0000313" key="3">
    <source>
        <dbReference type="Proteomes" id="UP001244011"/>
    </source>
</evidence>
<feature type="compositionally biased region" description="Polar residues" evidence="1">
    <location>
        <begin position="20"/>
        <end position="40"/>
    </location>
</feature>
<keyword evidence="3" id="KW-1185">Reference proteome</keyword>
<dbReference type="RefSeq" id="XP_060283652.1">
    <property type="nucleotide sequence ID" value="XM_060427872.1"/>
</dbReference>
<dbReference type="AlphaFoldDB" id="A0AAJ0BZP0"/>
<evidence type="ECO:0000313" key="2">
    <source>
        <dbReference type="EMBL" id="KAK1767439.1"/>
    </source>
</evidence>
<dbReference type="Proteomes" id="UP001244011">
    <property type="component" value="Unassembled WGS sequence"/>
</dbReference>
<dbReference type="EMBL" id="MU839008">
    <property type="protein sequence ID" value="KAK1767439.1"/>
    <property type="molecule type" value="Genomic_DNA"/>
</dbReference>
<sequence length="320" mass="36334">MTLVVASNSVRRATPGIMDSSATASDINPSAATETVTETNDCVERDAPTDRQADANTDDTDVSKQQGSVPVPKAEDVLPGLRIFEGRASIGVDDVREVIRLLNAADIPACVVDVNALRYYGAGRVTWEWDICVPAHQLGDAERIFKENDDYEPAKPPPPLMKSFRHLNPIFKLKGAGFFFILTPSSRCFIDPRPEYCELSRKGIPYPQMPQFGRSLLVLQNGSNLADFIDGMNLDEAWGEENIDFDDLQPKGIEFMKAQNVELQTRDLGEFNVNVDFRRLWNEVVREKERRIEPMKKGRYKTRWRRIKNDTDPRQRDRPF</sequence>
<feature type="compositionally biased region" description="Basic and acidic residues" evidence="1">
    <location>
        <begin position="42"/>
        <end position="53"/>
    </location>
</feature>
<reference evidence="2" key="1">
    <citation type="submission" date="2023-06" db="EMBL/GenBank/DDBJ databases">
        <title>Genome-scale phylogeny and comparative genomics of the fungal order Sordariales.</title>
        <authorList>
            <consortium name="Lawrence Berkeley National Laboratory"/>
            <person name="Hensen N."/>
            <person name="Bonometti L."/>
            <person name="Westerberg I."/>
            <person name="Brannstrom I.O."/>
            <person name="Guillou S."/>
            <person name="Cros-Aarteil S."/>
            <person name="Calhoun S."/>
            <person name="Haridas S."/>
            <person name="Kuo A."/>
            <person name="Mondo S."/>
            <person name="Pangilinan J."/>
            <person name="Riley R."/>
            <person name="Labutti K."/>
            <person name="Andreopoulos B."/>
            <person name="Lipzen A."/>
            <person name="Chen C."/>
            <person name="Yanf M."/>
            <person name="Daum C."/>
            <person name="Ng V."/>
            <person name="Clum A."/>
            <person name="Steindorff A."/>
            <person name="Ohm R."/>
            <person name="Martin F."/>
            <person name="Silar P."/>
            <person name="Natvig D."/>
            <person name="Lalanne C."/>
            <person name="Gautier V."/>
            <person name="Ament-Velasquez S.L."/>
            <person name="Kruys A."/>
            <person name="Hutchinson M.I."/>
            <person name="Powell A.J."/>
            <person name="Barry K."/>
            <person name="Miller A.N."/>
            <person name="Grigoriev I.V."/>
            <person name="Debuchy R."/>
            <person name="Gladieux P."/>
            <person name="Thoren M.H."/>
            <person name="Johannesson H."/>
        </authorList>
    </citation>
    <scope>NUCLEOTIDE SEQUENCE</scope>
    <source>
        <strain evidence="2">8032-3</strain>
    </source>
</reference>
<name>A0AAJ0BZP0_9PEZI</name>
<dbReference type="GeneID" id="85311059"/>
<protein>
    <submittedName>
        <fullName evidence="2">Uncharacterized protein</fullName>
    </submittedName>
</protein>
<gene>
    <name evidence="2" type="ORF">QBC33DRAFT_538338</name>
</gene>